<protein>
    <recommendedName>
        <fullName evidence="3">Lipoprotein</fullName>
    </recommendedName>
</protein>
<dbReference type="EMBL" id="BAZW01000027">
    <property type="protein sequence ID" value="GAO30652.1"/>
    <property type="molecule type" value="Genomic_DNA"/>
</dbReference>
<dbReference type="OrthoDB" id="1028738at2"/>
<dbReference type="Proteomes" id="UP000032900">
    <property type="component" value="Unassembled WGS sequence"/>
</dbReference>
<dbReference type="RefSeq" id="WP_062125792.1">
    <property type="nucleotide sequence ID" value="NZ_BAZW01000027.1"/>
</dbReference>
<keyword evidence="2" id="KW-1185">Reference proteome</keyword>
<gene>
    <name evidence="1" type="ORF">JCM15548_12947</name>
</gene>
<sequence length="355" mass="40710">MKKIILLIFALLVLLSCKKTQSQVFNESEKKLPAFNSQGELIFEVIREYLGPYPRAIHLMDSLLVLHHERPVEYWISIFNTNGKHKKSLYRKGRGPEEFVGVSSSGFVDGKFWMYDFQNNIIVIIPDLFSNPLSMFKYDVEIPGLVIKLIDESSFVVLGFGTGTRSRFDRYNFKENKVTTGYGDINTLKNFIRITSGEHNYPLMMEKTTFSSFFSVKPDRTKLVAAYYYFDALEIYNATGELKVCLRGPTDKYPKLEVYHEGSGSGKITPRNTKVGYGQVVSTDNYIYALYSGQNIFEHGFSAKNLFVFDWNGNPIKKFKLSHPIETFCVDEKNNIIYSLTSDTGQLVKVNFDLE</sequence>
<proteinExistence type="predicted"/>
<evidence type="ECO:0000313" key="1">
    <source>
        <dbReference type="EMBL" id="GAO30652.1"/>
    </source>
</evidence>
<dbReference type="Pfam" id="PF15869">
    <property type="entry name" value="TolB_like"/>
    <property type="match status" value="1"/>
</dbReference>
<evidence type="ECO:0000313" key="2">
    <source>
        <dbReference type="Proteomes" id="UP000032900"/>
    </source>
</evidence>
<evidence type="ECO:0008006" key="3">
    <source>
        <dbReference type="Google" id="ProtNLM"/>
    </source>
</evidence>
<organism evidence="1 2">
    <name type="scientific">Geofilum rubicundum JCM 15548</name>
    <dbReference type="NCBI Taxonomy" id="1236989"/>
    <lineage>
        <taxon>Bacteria</taxon>
        <taxon>Pseudomonadati</taxon>
        <taxon>Bacteroidota</taxon>
        <taxon>Bacteroidia</taxon>
        <taxon>Marinilabiliales</taxon>
        <taxon>Marinilabiliaceae</taxon>
        <taxon>Geofilum</taxon>
    </lineage>
</organism>
<dbReference type="SUPFAM" id="SSF50969">
    <property type="entry name" value="YVTN repeat-like/Quinoprotein amine dehydrogenase"/>
    <property type="match status" value="1"/>
</dbReference>
<dbReference type="PROSITE" id="PS51257">
    <property type="entry name" value="PROKAR_LIPOPROTEIN"/>
    <property type="match status" value="1"/>
</dbReference>
<dbReference type="STRING" id="1236989.JCM15548_12947"/>
<reference evidence="1 2" key="1">
    <citation type="journal article" date="2015" name="Microbes Environ.">
        <title>Distribution and evolution of nitrogen fixation genes in the phylum bacteroidetes.</title>
        <authorList>
            <person name="Inoue J."/>
            <person name="Oshima K."/>
            <person name="Suda W."/>
            <person name="Sakamoto M."/>
            <person name="Iino T."/>
            <person name="Noda S."/>
            <person name="Hongoh Y."/>
            <person name="Hattori M."/>
            <person name="Ohkuma M."/>
        </authorList>
    </citation>
    <scope>NUCLEOTIDE SEQUENCE [LARGE SCALE GENOMIC DNA]</scope>
    <source>
        <strain evidence="1">JCM 15548</strain>
    </source>
</reference>
<name>A0A0E9LYJ7_9BACT</name>
<accession>A0A0E9LYJ7</accession>
<dbReference type="AlphaFoldDB" id="A0A0E9LYJ7"/>
<comment type="caution">
    <text evidence="1">The sequence shown here is derived from an EMBL/GenBank/DDBJ whole genome shotgun (WGS) entry which is preliminary data.</text>
</comment>
<dbReference type="InterPro" id="IPR011044">
    <property type="entry name" value="Quino_amine_DH_bsu"/>
</dbReference>